<protein>
    <submittedName>
        <fullName evidence="3">Fis family transcriptional regulator</fullName>
    </submittedName>
</protein>
<comment type="caution">
    <text evidence="3">The sequence shown here is derived from an EMBL/GenBank/DDBJ whole genome shotgun (WGS) entry which is preliminary data.</text>
</comment>
<evidence type="ECO:0000259" key="2">
    <source>
        <dbReference type="Pfam" id="PF22747"/>
    </source>
</evidence>
<proteinExistence type="predicted"/>
<keyword evidence="4" id="KW-1185">Reference proteome</keyword>
<dbReference type="AlphaFoldDB" id="A0A328VQQ9"/>
<reference evidence="3 4" key="1">
    <citation type="submission" date="2016-08" db="EMBL/GenBank/DDBJ databases">
        <title>Analysis of Carbohydrate Active Enzymes in Thermogemmatispora T81 Reveals Carbohydrate Degradation Ability.</title>
        <authorList>
            <person name="Tomazini A."/>
            <person name="Lal S."/>
            <person name="Stott M."/>
            <person name="Henrissat B."/>
            <person name="Polikarpov I."/>
            <person name="Sparling R."/>
            <person name="Levin D.B."/>
        </authorList>
    </citation>
    <scope>NUCLEOTIDE SEQUENCE [LARGE SCALE GENOMIC DNA]</scope>
    <source>
        <strain evidence="3 4">T81</strain>
    </source>
</reference>
<gene>
    <name evidence="3" type="ORF">A4R35_20960</name>
</gene>
<name>A0A328VQQ9_9CHLR</name>
<evidence type="ECO:0000313" key="3">
    <source>
        <dbReference type="EMBL" id="RAQ98023.1"/>
    </source>
</evidence>
<feature type="domain" description="DUF2089" evidence="1">
    <location>
        <begin position="41"/>
        <end position="85"/>
    </location>
</feature>
<accession>A0A328VQQ9</accession>
<dbReference type="Pfam" id="PF22747">
    <property type="entry name" value="Zn_ribbon_DUF2089"/>
    <property type="match status" value="1"/>
</dbReference>
<evidence type="ECO:0000313" key="4">
    <source>
        <dbReference type="Proteomes" id="UP000248706"/>
    </source>
</evidence>
<dbReference type="Pfam" id="PF09862">
    <property type="entry name" value="DUF2089"/>
    <property type="match status" value="1"/>
</dbReference>
<dbReference type="InterPro" id="IPR018658">
    <property type="entry name" value="DUF2089"/>
</dbReference>
<dbReference type="EMBL" id="MCIF01000002">
    <property type="protein sequence ID" value="RAQ98023.1"/>
    <property type="molecule type" value="Genomic_DNA"/>
</dbReference>
<feature type="domain" description="DUF2089" evidence="2">
    <location>
        <begin position="9"/>
        <end position="37"/>
    </location>
</feature>
<dbReference type="OrthoDB" id="9797643at2"/>
<dbReference type="RefSeq" id="WP_112432931.1">
    <property type="nucleotide sequence ID" value="NZ_MCIF01000002.1"/>
</dbReference>
<sequence length="128" mass="14303">MHRLITRDPVSGGELIVTRLECPESGVVIEGRFSLGWIGRLTPEQLDFVERLVKNRGNIQKLASELDIAYNTARNRLDEIVTALGGPPESEPRPSIDRRAILDRLAAREITVEEAMRLLRGQSDASSR</sequence>
<dbReference type="InterPro" id="IPR053957">
    <property type="entry name" value="DUF2089_Zn_ribbon"/>
</dbReference>
<dbReference type="Proteomes" id="UP000248706">
    <property type="component" value="Unassembled WGS sequence"/>
</dbReference>
<evidence type="ECO:0000259" key="1">
    <source>
        <dbReference type="Pfam" id="PF09862"/>
    </source>
</evidence>
<organism evidence="3 4">
    <name type="scientific">Thermogemmatispora tikiterensis</name>
    <dbReference type="NCBI Taxonomy" id="1825093"/>
    <lineage>
        <taxon>Bacteria</taxon>
        <taxon>Bacillati</taxon>
        <taxon>Chloroflexota</taxon>
        <taxon>Ktedonobacteria</taxon>
        <taxon>Thermogemmatisporales</taxon>
        <taxon>Thermogemmatisporaceae</taxon>
        <taxon>Thermogemmatispora</taxon>
    </lineage>
</organism>